<dbReference type="GO" id="GO:0030288">
    <property type="term" value="C:outer membrane-bounded periplasmic space"/>
    <property type="evidence" value="ECO:0007669"/>
    <property type="project" value="TreeGrafter"/>
</dbReference>
<dbReference type="SUPFAM" id="SSF53807">
    <property type="entry name" value="Helical backbone' metal receptor"/>
    <property type="match status" value="1"/>
</dbReference>
<feature type="chain" id="PRO_5039084726" evidence="6">
    <location>
        <begin position="26"/>
        <end position="374"/>
    </location>
</feature>
<keyword evidence="3" id="KW-0813">Transport</keyword>
<dbReference type="InterPro" id="IPR051313">
    <property type="entry name" value="Bact_iron-sidero_bind"/>
</dbReference>
<accession>A0A6C0FTV6</accession>
<dbReference type="PROSITE" id="PS51257">
    <property type="entry name" value="PROKAR_LIPOPROTEIN"/>
    <property type="match status" value="1"/>
</dbReference>
<evidence type="ECO:0000313" key="8">
    <source>
        <dbReference type="EMBL" id="QHT58754.1"/>
    </source>
</evidence>
<dbReference type="Gene3D" id="3.40.50.1980">
    <property type="entry name" value="Nitrogenase molybdenum iron protein domain"/>
    <property type="match status" value="2"/>
</dbReference>
<comment type="subcellular location">
    <subcellularLocation>
        <location evidence="1">Cell envelope</location>
    </subcellularLocation>
</comment>
<dbReference type="PROSITE" id="PS50983">
    <property type="entry name" value="FE_B12_PBP"/>
    <property type="match status" value="1"/>
</dbReference>
<dbReference type="InterPro" id="IPR002491">
    <property type="entry name" value="ABC_transptr_periplasmic_BD"/>
</dbReference>
<comment type="similarity">
    <text evidence="2">Belongs to the bacterial solute-binding protein 8 family.</text>
</comment>
<protein>
    <submittedName>
        <fullName evidence="8">ABC transporter substrate-binding protein</fullName>
    </submittedName>
</protein>
<dbReference type="Proteomes" id="UP000476064">
    <property type="component" value="Chromosome"/>
</dbReference>
<keyword evidence="4 6" id="KW-0732">Signal</keyword>
<evidence type="ECO:0000259" key="7">
    <source>
        <dbReference type="PROSITE" id="PS50983"/>
    </source>
</evidence>
<gene>
    <name evidence="8" type="ORF">GXP70_01360</name>
</gene>
<evidence type="ECO:0000313" key="9">
    <source>
        <dbReference type="Proteomes" id="UP000476064"/>
    </source>
</evidence>
<evidence type="ECO:0000256" key="5">
    <source>
        <dbReference type="SAM" id="MobiDB-lite"/>
    </source>
</evidence>
<dbReference type="GO" id="GO:1901678">
    <property type="term" value="P:iron coordination entity transport"/>
    <property type="evidence" value="ECO:0007669"/>
    <property type="project" value="UniProtKB-ARBA"/>
</dbReference>
<dbReference type="Pfam" id="PF01497">
    <property type="entry name" value="Peripla_BP_2"/>
    <property type="match status" value="1"/>
</dbReference>
<evidence type="ECO:0000256" key="6">
    <source>
        <dbReference type="SAM" id="SignalP"/>
    </source>
</evidence>
<dbReference type="RefSeq" id="WP_162354824.1">
    <property type="nucleotide sequence ID" value="NZ_CP048209.1"/>
</dbReference>
<dbReference type="PANTHER" id="PTHR30532">
    <property type="entry name" value="IRON III DICITRATE-BINDING PERIPLASMIC PROTEIN"/>
    <property type="match status" value="1"/>
</dbReference>
<sequence>MKTYSRFTILIAACFLLAVVLSACGASNDANTAANSTQAANAQANANAAADPKTETASNGEATSNTAASAGADTAASEATTRVFKDYEGHEVTIPTHPQRILANQLVGHLLAVGVKPVGTTTSQLGQLSESSFLKPLGLTEGIEDLGDTISLEKALSLKPDLIILQSNDQGGVQNYDQYAKIAPTVVISYGSKTMFEQLREIADIAGVPDQAEQWISQYEAKAAKYREELAGLIPPNTTFSVMEAWPKGQIELFGNLFGRGTFSLYNSLQLQAPAKVQEAVMDKEPSYLGLSLETLPDYAADYIFLSVFDWQEGGDNAKLQKEFEKEPVWRSLPAVKQGHVFHVNVNDFLPGDPLSIEKQLDEQARMLLEAFKK</sequence>
<proteinExistence type="inferred from homology"/>
<organism evidence="8 9">
    <name type="scientific">Paenibacillus lycopersici</name>
    <dbReference type="NCBI Taxonomy" id="2704462"/>
    <lineage>
        <taxon>Bacteria</taxon>
        <taxon>Bacillati</taxon>
        <taxon>Bacillota</taxon>
        <taxon>Bacilli</taxon>
        <taxon>Bacillales</taxon>
        <taxon>Paenibacillaceae</taxon>
        <taxon>Paenibacillus</taxon>
    </lineage>
</organism>
<feature type="domain" description="Fe/B12 periplasmic-binding" evidence="7">
    <location>
        <begin position="98"/>
        <end position="372"/>
    </location>
</feature>
<evidence type="ECO:0000256" key="3">
    <source>
        <dbReference type="ARBA" id="ARBA00022448"/>
    </source>
</evidence>
<dbReference type="PANTHER" id="PTHR30532:SF26">
    <property type="entry name" value="IRON(3+)-HYDROXAMATE-BINDING PROTEIN FHUD"/>
    <property type="match status" value="1"/>
</dbReference>
<dbReference type="KEGG" id="plyc:GXP70_01360"/>
<dbReference type="AlphaFoldDB" id="A0A6C0FTV6"/>
<feature type="signal peptide" evidence="6">
    <location>
        <begin position="1"/>
        <end position="25"/>
    </location>
</feature>
<name>A0A6C0FTV6_9BACL</name>
<evidence type="ECO:0000256" key="4">
    <source>
        <dbReference type="ARBA" id="ARBA00022729"/>
    </source>
</evidence>
<evidence type="ECO:0000256" key="2">
    <source>
        <dbReference type="ARBA" id="ARBA00008814"/>
    </source>
</evidence>
<keyword evidence="9" id="KW-1185">Reference proteome</keyword>
<evidence type="ECO:0000256" key="1">
    <source>
        <dbReference type="ARBA" id="ARBA00004196"/>
    </source>
</evidence>
<reference evidence="8 9" key="1">
    <citation type="submission" date="2020-01" db="EMBL/GenBank/DDBJ databases">
        <title>Paenibacillus sp. nov., isolated from tomato rhizosphere.</title>
        <authorList>
            <person name="Weon H.-Y."/>
            <person name="Lee S.A."/>
        </authorList>
    </citation>
    <scope>NUCLEOTIDE SEQUENCE [LARGE SCALE GENOMIC DNA]</scope>
    <source>
        <strain evidence="8 9">12200R-189</strain>
    </source>
</reference>
<feature type="region of interest" description="Disordered" evidence="5">
    <location>
        <begin position="44"/>
        <end position="74"/>
    </location>
</feature>
<dbReference type="EMBL" id="CP048209">
    <property type="protein sequence ID" value="QHT58754.1"/>
    <property type="molecule type" value="Genomic_DNA"/>
</dbReference>